<evidence type="ECO:0000313" key="2">
    <source>
        <dbReference type="EMBL" id="KXV69203.1"/>
    </source>
</evidence>
<organism evidence="2 3">
    <name type="scientific">Acetobacter malorum</name>
    <dbReference type="NCBI Taxonomy" id="178901"/>
    <lineage>
        <taxon>Bacteria</taxon>
        <taxon>Pseudomonadati</taxon>
        <taxon>Pseudomonadota</taxon>
        <taxon>Alphaproteobacteria</taxon>
        <taxon>Acetobacterales</taxon>
        <taxon>Acetobacteraceae</taxon>
        <taxon>Acetobacter</taxon>
    </lineage>
</organism>
<accession>A0A149UN16</accession>
<evidence type="ECO:0000313" key="3">
    <source>
        <dbReference type="Proteomes" id="UP000075377"/>
    </source>
</evidence>
<dbReference type="Proteomes" id="UP000075377">
    <property type="component" value="Unassembled WGS sequence"/>
</dbReference>
<proteinExistence type="predicted"/>
<feature type="region of interest" description="Disordered" evidence="1">
    <location>
        <begin position="18"/>
        <end position="55"/>
    </location>
</feature>
<reference evidence="2 3" key="1">
    <citation type="submission" date="2015-06" db="EMBL/GenBank/DDBJ databases">
        <title>Improved classification and identification of acetic acid bacteria using matrix-assisted laser desorption/ionization time-of-flight mass spectrometry; Gluconobacter nephelii and Gluconobacter uchimurae are later heterotypic synonyms of Gluconobacter japonicus and Gluconobacter oxydans, respectively.</title>
        <authorList>
            <person name="Li L."/>
            <person name="Cleenwerck I."/>
            <person name="De Vuyst L."/>
            <person name="Vandamme P."/>
        </authorList>
    </citation>
    <scope>NUCLEOTIDE SEQUENCE [LARGE SCALE GENOMIC DNA]</scope>
    <source>
        <strain evidence="2 3">LMG 1699</strain>
    </source>
</reference>
<dbReference type="EMBL" id="LHZX01000291">
    <property type="protein sequence ID" value="KXV69203.1"/>
    <property type="molecule type" value="Genomic_DNA"/>
</dbReference>
<dbReference type="PATRIC" id="fig|178901.14.peg.2876"/>
<sequence length="125" mass="12752">MTGGPGFGFSDLVSSELGFEDEDLHDESPDWGSPTPAPAQASQPESEAPPANGPVFGEADAILGVLKGAERARAQVGALVGRLSGVIDRTEATIGVRSFAPMDIYAGHGKQSAGLLDDMPTGEAT</sequence>
<comment type="caution">
    <text evidence="2">The sequence shown here is derived from an EMBL/GenBank/DDBJ whole genome shotgun (WGS) entry which is preliminary data.</text>
</comment>
<name>A0A149UN16_9PROT</name>
<dbReference type="AlphaFoldDB" id="A0A149UN16"/>
<feature type="compositionally biased region" description="Low complexity" evidence="1">
    <location>
        <begin position="38"/>
        <end position="50"/>
    </location>
</feature>
<evidence type="ECO:0000256" key="1">
    <source>
        <dbReference type="SAM" id="MobiDB-lite"/>
    </source>
</evidence>
<dbReference type="RefSeq" id="WP_061500840.1">
    <property type="nucleotide sequence ID" value="NZ_LHZX01000291.1"/>
</dbReference>
<protein>
    <submittedName>
        <fullName evidence="2">Uncharacterized protein</fullName>
    </submittedName>
</protein>
<gene>
    <name evidence="2" type="ORF">AD951_07640</name>
</gene>